<comment type="pathway">
    <text evidence="1 6">Purine metabolism; IMP biosynthesis via de novo pathway; N(2)-formyl-N(1)-(5-phospho-D-ribosyl)glycinamide from N(1)-(5-phospho-D-ribosyl)glycinamide (10-formyl THF route): step 1/1.</text>
</comment>
<evidence type="ECO:0000313" key="9">
    <source>
        <dbReference type="Proteomes" id="UP000192333"/>
    </source>
</evidence>
<evidence type="ECO:0000256" key="2">
    <source>
        <dbReference type="ARBA" id="ARBA00022679"/>
    </source>
</evidence>
<evidence type="ECO:0000256" key="6">
    <source>
        <dbReference type="HAMAP-Rule" id="MF_01930"/>
    </source>
</evidence>
<dbReference type="GO" id="GO:0005829">
    <property type="term" value="C:cytosol"/>
    <property type="evidence" value="ECO:0007669"/>
    <property type="project" value="TreeGrafter"/>
</dbReference>
<feature type="binding site" evidence="6">
    <location>
        <position position="58"/>
    </location>
    <ligand>
        <name>(6R)-10-formyltetrahydrofolate</name>
        <dbReference type="ChEBI" id="CHEBI:195366"/>
    </ligand>
</feature>
<reference evidence="9" key="1">
    <citation type="submission" date="2017-04" db="EMBL/GenBank/DDBJ databases">
        <authorList>
            <person name="Varghese N."/>
            <person name="Submissions S."/>
        </authorList>
    </citation>
    <scope>NUCLEOTIDE SEQUENCE [LARGE SCALE GENOMIC DNA]</scope>
    <source>
        <strain evidence="9">DSM 16537</strain>
    </source>
</reference>
<dbReference type="CDD" id="cd08645">
    <property type="entry name" value="FMT_core_GART"/>
    <property type="match status" value="1"/>
</dbReference>
<keyword evidence="2 6" id="KW-0808">Transferase</keyword>
<feature type="active site" description="Proton donor" evidence="6">
    <location>
        <position position="103"/>
    </location>
</feature>
<evidence type="ECO:0000256" key="1">
    <source>
        <dbReference type="ARBA" id="ARBA00005054"/>
    </source>
</evidence>
<dbReference type="Gene3D" id="3.40.50.170">
    <property type="entry name" value="Formyl transferase, N-terminal domain"/>
    <property type="match status" value="1"/>
</dbReference>
<dbReference type="OrthoDB" id="9806170at2"/>
<dbReference type="InterPro" id="IPR002376">
    <property type="entry name" value="Formyl_transf_N"/>
</dbReference>
<dbReference type="InterPro" id="IPR001555">
    <property type="entry name" value="GART_AS"/>
</dbReference>
<dbReference type="Proteomes" id="UP000192333">
    <property type="component" value="Chromosome I"/>
</dbReference>
<dbReference type="STRING" id="758820.SAMN00777080_2276"/>
<gene>
    <name evidence="6" type="primary">purN</name>
    <name evidence="8" type="ORF">SAMN00777080_2276</name>
</gene>
<comment type="catalytic activity">
    <reaction evidence="5 6">
        <text>N(1)-(5-phospho-beta-D-ribosyl)glycinamide + (6R)-10-formyltetrahydrofolate = N(2)-formyl-N(1)-(5-phospho-beta-D-ribosyl)glycinamide + (6S)-5,6,7,8-tetrahydrofolate + H(+)</text>
        <dbReference type="Rhea" id="RHEA:15053"/>
        <dbReference type="ChEBI" id="CHEBI:15378"/>
        <dbReference type="ChEBI" id="CHEBI:57453"/>
        <dbReference type="ChEBI" id="CHEBI:143788"/>
        <dbReference type="ChEBI" id="CHEBI:147286"/>
        <dbReference type="ChEBI" id="CHEBI:195366"/>
        <dbReference type="EC" id="2.1.2.2"/>
    </reaction>
</comment>
<evidence type="ECO:0000256" key="5">
    <source>
        <dbReference type="ARBA" id="ARBA00047664"/>
    </source>
</evidence>
<dbReference type="GO" id="GO:0004644">
    <property type="term" value="F:phosphoribosylglycinamide formyltransferase activity"/>
    <property type="evidence" value="ECO:0007669"/>
    <property type="project" value="UniProtKB-UniRule"/>
</dbReference>
<comment type="caution">
    <text evidence="6">Lacks conserved residue(s) required for the propagation of feature annotation.</text>
</comment>
<dbReference type="AlphaFoldDB" id="A0A1W2H454"/>
<dbReference type="HAMAP" id="MF_01930">
    <property type="entry name" value="PurN"/>
    <property type="match status" value="1"/>
</dbReference>
<keyword evidence="9" id="KW-1185">Reference proteome</keyword>
<organism evidence="8 9">
    <name type="scientific">Aquiflexum balticum DSM 16537</name>
    <dbReference type="NCBI Taxonomy" id="758820"/>
    <lineage>
        <taxon>Bacteria</taxon>
        <taxon>Pseudomonadati</taxon>
        <taxon>Bacteroidota</taxon>
        <taxon>Cytophagia</taxon>
        <taxon>Cytophagales</taxon>
        <taxon>Cyclobacteriaceae</taxon>
        <taxon>Aquiflexum</taxon>
    </lineage>
</organism>
<dbReference type="UniPathway" id="UPA00074">
    <property type="reaction ID" value="UER00126"/>
</dbReference>
<dbReference type="PROSITE" id="PS00373">
    <property type="entry name" value="GART"/>
    <property type="match status" value="1"/>
</dbReference>
<dbReference type="PANTHER" id="PTHR43369:SF2">
    <property type="entry name" value="PHOSPHORIBOSYLGLYCINAMIDE FORMYLTRANSFERASE"/>
    <property type="match status" value="1"/>
</dbReference>
<name>A0A1W2H454_9BACT</name>
<comment type="function">
    <text evidence="6">Catalyzes the transfer of a formyl group from 10-formyltetrahydrofolate to 5-phospho-ribosyl-glycinamide (GAR), producing 5-phospho-ribosyl-N-formylglycinamide (FGAR) and tetrahydrofolate.</text>
</comment>
<dbReference type="InterPro" id="IPR036477">
    <property type="entry name" value="Formyl_transf_N_sf"/>
</dbReference>
<evidence type="ECO:0000256" key="4">
    <source>
        <dbReference type="ARBA" id="ARBA00038440"/>
    </source>
</evidence>
<feature type="binding site" evidence="6">
    <location>
        <position position="101"/>
    </location>
    <ligand>
        <name>(6R)-10-formyltetrahydrofolate</name>
        <dbReference type="ChEBI" id="CHEBI:195366"/>
    </ligand>
</feature>
<feature type="domain" description="Formyl transferase N-terminal" evidence="7">
    <location>
        <begin position="3"/>
        <end position="181"/>
    </location>
</feature>
<evidence type="ECO:0000256" key="3">
    <source>
        <dbReference type="ARBA" id="ARBA00022755"/>
    </source>
</evidence>
<proteinExistence type="inferred from homology"/>
<dbReference type="RefSeq" id="WP_084123475.1">
    <property type="nucleotide sequence ID" value="NZ_LT838813.1"/>
</dbReference>
<dbReference type="NCBIfam" id="TIGR00639">
    <property type="entry name" value="PurN"/>
    <property type="match status" value="1"/>
</dbReference>
<dbReference type="InterPro" id="IPR004607">
    <property type="entry name" value="GART"/>
</dbReference>
<keyword evidence="3 6" id="KW-0658">Purine biosynthesis</keyword>
<dbReference type="SUPFAM" id="SSF53328">
    <property type="entry name" value="Formyltransferase"/>
    <property type="match status" value="1"/>
</dbReference>
<accession>A0A1W2H454</accession>
<dbReference type="PANTHER" id="PTHR43369">
    <property type="entry name" value="PHOSPHORIBOSYLGLYCINAMIDE FORMYLTRANSFERASE"/>
    <property type="match status" value="1"/>
</dbReference>
<dbReference type="GO" id="GO:0006189">
    <property type="term" value="P:'de novo' IMP biosynthetic process"/>
    <property type="evidence" value="ECO:0007669"/>
    <property type="project" value="UniProtKB-UniRule"/>
</dbReference>
<feature type="site" description="Raises pKa of active site His" evidence="6">
    <location>
        <position position="144"/>
    </location>
</feature>
<protein>
    <recommendedName>
        <fullName evidence="6">Phosphoribosylglycinamide formyltransferase</fullName>
        <ecNumber evidence="6">2.1.2.2</ecNumber>
    </recommendedName>
    <alternativeName>
        <fullName evidence="6">5'-phosphoribosylglycinamide transformylase</fullName>
    </alternativeName>
    <alternativeName>
        <fullName evidence="6">GAR transformylase</fullName>
        <shortName evidence="6">GART</shortName>
    </alternativeName>
</protein>
<evidence type="ECO:0000259" key="7">
    <source>
        <dbReference type="Pfam" id="PF00551"/>
    </source>
</evidence>
<dbReference type="EMBL" id="LT838813">
    <property type="protein sequence ID" value="SMD43669.1"/>
    <property type="molecule type" value="Genomic_DNA"/>
</dbReference>
<sequence>MKTIAILASGSGTNAEEIMKYFQTSSKGKVVLVASNKKEAFVLERAKKFQVPTHTFNKASLESGELVQKLKDYQVDFVVLAGFLLKIPTNLIQAFPDKIINIHPALLPKYGGKGMYGAKVHEAVKDTGDRESGITIHLVNENYDEGKIIFQAAVPILPEDSAETIAKKVHQLEYKYFPNVIESLL</sequence>
<dbReference type="EC" id="2.1.2.2" evidence="6"/>
<evidence type="ECO:0000313" key="8">
    <source>
        <dbReference type="EMBL" id="SMD43669.1"/>
    </source>
</evidence>
<feature type="binding site" evidence="6">
    <location>
        <begin position="12"/>
        <end position="14"/>
    </location>
    <ligand>
        <name>N(1)-(5-phospho-beta-D-ribosyl)glycinamide</name>
        <dbReference type="ChEBI" id="CHEBI:143788"/>
    </ligand>
</feature>
<dbReference type="Pfam" id="PF00551">
    <property type="entry name" value="Formyl_trans_N"/>
    <property type="match status" value="1"/>
</dbReference>
<comment type="similarity">
    <text evidence="4 6">Belongs to the GART family.</text>
</comment>